<keyword evidence="2" id="KW-0472">Membrane</keyword>
<name>A0AAW1R285_9CHLO</name>
<evidence type="ECO:0000313" key="3">
    <source>
        <dbReference type="EMBL" id="KAK9827857.1"/>
    </source>
</evidence>
<keyword evidence="2" id="KW-0812">Transmembrane</keyword>
<protein>
    <submittedName>
        <fullName evidence="3">Uncharacterized protein</fullName>
    </submittedName>
</protein>
<gene>
    <name evidence="3" type="ORF">WJX74_006150</name>
</gene>
<feature type="region of interest" description="Disordered" evidence="1">
    <location>
        <begin position="70"/>
        <end position="96"/>
    </location>
</feature>
<dbReference type="AlphaFoldDB" id="A0AAW1R285"/>
<evidence type="ECO:0000313" key="4">
    <source>
        <dbReference type="Proteomes" id="UP001438707"/>
    </source>
</evidence>
<dbReference type="Proteomes" id="UP001438707">
    <property type="component" value="Unassembled WGS sequence"/>
</dbReference>
<proteinExistence type="predicted"/>
<comment type="caution">
    <text evidence="3">The sequence shown here is derived from an EMBL/GenBank/DDBJ whole genome shotgun (WGS) entry which is preliminary data.</text>
</comment>
<organism evidence="3 4">
    <name type="scientific">Apatococcus lobatus</name>
    <dbReference type="NCBI Taxonomy" id="904363"/>
    <lineage>
        <taxon>Eukaryota</taxon>
        <taxon>Viridiplantae</taxon>
        <taxon>Chlorophyta</taxon>
        <taxon>core chlorophytes</taxon>
        <taxon>Trebouxiophyceae</taxon>
        <taxon>Chlorellales</taxon>
        <taxon>Chlorellaceae</taxon>
        <taxon>Apatococcus</taxon>
    </lineage>
</organism>
<feature type="transmembrane region" description="Helical" evidence="2">
    <location>
        <begin position="36"/>
        <end position="64"/>
    </location>
</feature>
<reference evidence="3 4" key="1">
    <citation type="journal article" date="2024" name="Nat. Commun.">
        <title>Phylogenomics reveals the evolutionary origins of lichenization in chlorophyte algae.</title>
        <authorList>
            <person name="Puginier C."/>
            <person name="Libourel C."/>
            <person name="Otte J."/>
            <person name="Skaloud P."/>
            <person name="Haon M."/>
            <person name="Grisel S."/>
            <person name="Petersen M."/>
            <person name="Berrin J.G."/>
            <person name="Delaux P.M."/>
            <person name="Dal Grande F."/>
            <person name="Keller J."/>
        </authorList>
    </citation>
    <scope>NUCLEOTIDE SEQUENCE [LARGE SCALE GENOMIC DNA]</scope>
    <source>
        <strain evidence="3 4">SAG 2145</strain>
    </source>
</reference>
<keyword evidence="2" id="KW-1133">Transmembrane helix</keyword>
<keyword evidence="4" id="KW-1185">Reference proteome</keyword>
<accession>A0AAW1R285</accession>
<sequence length="96" mass="10348">MSASTIPSTVAAYTYKTPRSFGAWVRFLKHDGVLGLAFAVGLLSALGFLLMTWPVVFDACATIVELFHRGSPKRHSGSPQPYTTVAPASTPDHKLQ</sequence>
<evidence type="ECO:0000256" key="1">
    <source>
        <dbReference type="SAM" id="MobiDB-lite"/>
    </source>
</evidence>
<feature type="compositionally biased region" description="Polar residues" evidence="1">
    <location>
        <begin position="77"/>
        <end position="87"/>
    </location>
</feature>
<dbReference type="EMBL" id="JALJOS010000017">
    <property type="protein sequence ID" value="KAK9827857.1"/>
    <property type="molecule type" value="Genomic_DNA"/>
</dbReference>
<evidence type="ECO:0000256" key="2">
    <source>
        <dbReference type="SAM" id="Phobius"/>
    </source>
</evidence>